<dbReference type="GO" id="GO:0006979">
    <property type="term" value="P:response to oxidative stress"/>
    <property type="evidence" value="ECO:0007669"/>
    <property type="project" value="TreeGrafter"/>
</dbReference>
<evidence type="ECO:0000256" key="3">
    <source>
        <dbReference type="ARBA" id="ARBA00022559"/>
    </source>
</evidence>
<keyword evidence="7" id="KW-0676">Redox-active center</keyword>
<dbReference type="EMBL" id="GBHO01021080">
    <property type="protein sequence ID" value="JAG22524.1"/>
    <property type="molecule type" value="Transcribed_RNA"/>
</dbReference>
<comment type="similarity">
    <text evidence="1">Belongs to the peroxiredoxin family. AhpC/Prx1 subfamily.</text>
</comment>
<evidence type="ECO:0000256" key="5">
    <source>
        <dbReference type="ARBA" id="ARBA00023002"/>
    </source>
</evidence>
<reference evidence="11" key="1">
    <citation type="journal article" date="2014" name="PLoS ONE">
        <title>Transcriptome-Based Identification of ABC Transporters in the Western Tarnished Plant Bug Lygus hesperus.</title>
        <authorList>
            <person name="Hull J.J."/>
            <person name="Chaney K."/>
            <person name="Geib S.M."/>
            <person name="Fabrick J.A."/>
            <person name="Brent C.S."/>
            <person name="Walsh D."/>
            <person name="Lavine L.C."/>
        </authorList>
    </citation>
    <scope>NUCLEOTIDE SEQUENCE</scope>
</reference>
<feature type="transmembrane region" description="Helical" evidence="9">
    <location>
        <begin position="34"/>
        <end position="55"/>
    </location>
</feature>
<dbReference type="PANTHER" id="PTHR10681:SF128">
    <property type="entry name" value="THIOREDOXIN-DEPENDENT PEROXIDE REDUCTASE, MITOCHONDRIAL"/>
    <property type="match status" value="1"/>
</dbReference>
<dbReference type="AlphaFoldDB" id="A0A0A9XRC9"/>
<dbReference type="InterPro" id="IPR036249">
    <property type="entry name" value="Thioredoxin-like_sf"/>
</dbReference>
<dbReference type="SUPFAM" id="SSF52833">
    <property type="entry name" value="Thioredoxin-like"/>
    <property type="match status" value="1"/>
</dbReference>
<dbReference type="InterPro" id="IPR013766">
    <property type="entry name" value="Thioredoxin_domain"/>
</dbReference>
<dbReference type="Pfam" id="PF00578">
    <property type="entry name" value="AhpC-TSA"/>
    <property type="match status" value="1"/>
</dbReference>
<sequence>MLLIRREAPKFTADAYFPNGVFKTLSLDDYQGKWVVLIFYPLAFTFACTSALTFLSDCKAEFDALNAQVIGVSVDSVYTTHAWTQVERKRGGIADLNFPIVSDLTHSIGKMYDCLLPTGHHCRATYIIDPNGIVRHFSMNEPAVERNVGEILRIIQACKSYDVNGEVCPANWRKGGKTIKTDVNKKNEYFEAVFGDK</sequence>
<comment type="catalytic activity">
    <reaction evidence="6">
        <text>a hydroperoxide + [thioredoxin]-dithiol = an alcohol + [thioredoxin]-disulfide + H2O</text>
        <dbReference type="Rhea" id="RHEA:62620"/>
        <dbReference type="Rhea" id="RHEA-COMP:10698"/>
        <dbReference type="Rhea" id="RHEA-COMP:10700"/>
        <dbReference type="ChEBI" id="CHEBI:15377"/>
        <dbReference type="ChEBI" id="CHEBI:29950"/>
        <dbReference type="ChEBI" id="CHEBI:30879"/>
        <dbReference type="ChEBI" id="CHEBI:35924"/>
        <dbReference type="ChEBI" id="CHEBI:50058"/>
        <dbReference type="EC" id="1.11.1.24"/>
    </reaction>
</comment>
<keyword evidence="4 7" id="KW-0049">Antioxidant</keyword>
<proteinExistence type="inferred from homology"/>
<evidence type="ECO:0000256" key="7">
    <source>
        <dbReference type="PIRNR" id="PIRNR000239"/>
    </source>
</evidence>
<keyword evidence="9" id="KW-0812">Transmembrane</keyword>
<comment type="function">
    <text evidence="7">Thiol-specific peroxidase that catalyzes the reduction of hydrogen peroxide and organic hydroperoxides to water and alcohols, respectively.</text>
</comment>
<dbReference type="EC" id="1.11.1.24" evidence="2"/>
<dbReference type="GO" id="GO:0045454">
    <property type="term" value="P:cell redox homeostasis"/>
    <property type="evidence" value="ECO:0007669"/>
    <property type="project" value="TreeGrafter"/>
</dbReference>
<dbReference type="InterPro" id="IPR024706">
    <property type="entry name" value="Peroxiredoxin_AhpC-typ"/>
</dbReference>
<dbReference type="GO" id="GO:0033554">
    <property type="term" value="P:cellular response to stress"/>
    <property type="evidence" value="ECO:0007669"/>
    <property type="project" value="TreeGrafter"/>
</dbReference>
<dbReference type="CDD" id="cd03015">
    <property type="entry name" value="PRX_Typ2cys"/>
    <property type="match status" value="1"/>
</dbReference>
<dbReference type="PANTHER" id="PTHR10681">
    <property type="entry name" value="THIOREDOXIN PEROXIDASE"/>
    <property type="match status" value="1"/>
</dbReference>
<dbReference type="InterPro" id="IPR019479">
    <property type="entry name" value="Peroxiredoxin_C"/>
</dbReference>
<keyword evidence="9" id="KW-1133">Transmembrane helix</keyword>
<evidence type="ECO:0000256" key="1">
    <source>
        <dbReference type="ARBA" id="ARBA00009796"/>
    </source>
</evidence>
<dbReference type="InterPro" id="IPR000866">
    <property type="entry name" value="AhpC/TSA"/>
</dbReference>
<dbReference type="GO" id="GO:0042744">
    <property type="term" value="P:hydrogen peroxide catabolic process"/>
    <property type="evidence" value="ECO:0007669"/>
    <property type="project" value="TreeGrafter"/>
</dbReference>
<feature type="active site" description="Cysteine sulfenic acid (-SOH) intermediate; for peroxidase activity" evidence="8">
    <location>
        <position position="48"/>
    </location>
</feature>
<dbReference type="GO" id="GO:0005829">
    <property type="term" value="C:cytosol"/>
    <property type="evidence" value="ECO:0007669"/>
    <property type="project" value="TreeGrafter"/>
</dbReference>
<dbReference type="Pfam" id="PF10417">
    <property type="entry name" value="1-cysPrx_C"/>
    <property type="match status" value="1"/>
</dbReference>
<evidence type="ECO:0000256" key="9">
    <source>
        <dbReference type="SAM" id="Phobius"/>
    </source>
</evidence>
<gene>
    <name evidence="11" type="primary">Prdx1</name>
    <name evidence="11" type="ORF">CM83_98593</name>
</gene>
<dbReference type="PIRSF" id="PIRSF000239">
    <property type="entry name" value="AHPC"/>
    <property type="match status" value="1"/>
</dbReference>
<dbReference type="Gene3D" id="3.40.30.10">
    <property type="entry name" value="Glutaredoxin"/>
    <property type="match status" value="1"/>
</dbReference>
<evidence type="ECO:0000313" key="11">
    <source>
        <dbReference type="EMBL" id="JAG22524.1"/>
    </source>
</evidence>
<protein>
    <recommendedName>
        <fullName evidence="2">thioredoxin-dependent peroxiredoxin</fullName>
        <ecNumber evidence="2">1.11.1.24</ecNumber>
    </recommendedName>
</protein>
<dbReference type="GO" id="GO:0008379">
    <property type="term" value="F:thioredoxin peroxidase activity"/>
    <property type="evidence" value="ECO:0007669"/>
    <property type="project" value="TreeGrafter"/>
</dbReference>
<evidence type="ECO:0000259" key="10">
    <source>
        <dbReference type="PROSITE" id="PS51352"/>
    </source>
</evidence>
<accession>A0A0A9XRC9</accession>
<evidence type="ECO:0000256" key="6">
    <source>
        <dbReference type="ARBA" id="ARBA00049091"/>
    </source>
</evidence>
<evidence type="ECO:0000256" key="8">
    <source>
        <dbReference type="PIRSR" id="PIRSR000239-1"/>
    </source>
</evidence>
<keyword evidence="3 7" id="KW-0575">Peroxidase</keyword>
<evidence type="ECO:0000256" key="2">
    <source>
        <dbReference type="ARBA" id="ARBA00013017"/>
    </source>
</evidence>
<evidence type="ECO:0000256" key="4">
    <source>
        <dbReference type="ARBA" id="ARBA00022862"/>
    </source>
</evidence>
<keyword evidence="5 7" id="KW-0560">Oxidoreductase</keyword>
<dbReference type="PROSITE" id="PS51352">
    <property type="entry name" value="THIOREDOXIN_2"/>
    <property type="match status" value="1"/>
</dbReference>
<organism evidence="11">
    <name type="scientific">Lygus hesperus</name>
    <name type="common">Western plant bug</name>
    <dbReference type="NCBI Taxonomy" id="30085"/>
    <lineage>
        <taxon>Eukaryota</taxon>
        <taxon>Metazoa</taxon>
        <taxon>Ecdysozoa</taxon>
        <taxon>Arthropoda</taxon>
        <taxon>Hexapoda</taxon>
        <taxon>Insecta</taxon>
        <taxon>Pterygota</taxon>
        <taxon>Neoptera</taxon>
        <taxon>Paraneoptera</taxon>
        <taxon>Hemiptera</taxon>
        <taxon>Heteroptera</taxon>
        <taxon>Panheteroptera</taxon>
        <taxon>Cimicomorpha</taxon>
        <taxon>Miridae</taxon>
        <taxon>Mirini</taxon>
        <taxon>Lygus</taxon>
    </lineage>
</organism>
<reference evidence="11" key="2">
    <citation type="submission" date="2014-07" db="EMBL/GenBank/DDBJ databases">
        <authorList>
            <person name="Hull J."/>
        </authorList>
    </citation>
    <scope>NUCLEOTIDE SEQUENCE</scope>
</reference>
<feature type="domain" description="Thioredoxin" evidence="10">
    <location>
        <begin position="2"/>
        <end position="160"/>
    </location>
</feature>
<name>A0A0A9XRC9_LYGHE</name>
<keyword evidence="9" id="KW-0472">Membrane</keyword>
<dbReference type="InterPro" id="IPR050217">
    <property type="entry name" value="Peroxiredoxin"/>
</dbReference>